<comment type="caution">
    <text evidence="3">The sequence shown here is derived from an EMBL/GenBank/DDBJ whole genome shotgun (WGS) entry which is preliminary data.</text>
</comment>
<evidence type="ECO:0000256" key="1">
    <source>
        <dbReference type="SAM" id="MobiDB-lite"/>
    </source>
</evidence>
<gene>
    <name evidence="3" type="ORF">HNQ57_003216</name>
</gene>
<dbReference type="RefSeq" id="WP_184464626.1">
    <property type="nucleotide sequence ID" value="NZ_JACHHW010000011.1"/>
</dbReference>
<dbReference type="Pfam" id="PF14090">
    <property type="entry name" value="HTH_39"/>
    <property type="match status" value="1"/>
</dbReference>
<name>A0A840R6I6_9GAMM</name>
<accession>A0A840R6I6</accession>
<evidence type="ECO:0000259" key="2">
    <source>
        <dbReference type="Pfam" id="PF14090"/>
    </source>
</evidence>
<evidence type="ECO:0000313" key="4">
    <source>
        <dbReference type="Proteomes" id="UP000536640"/>
    </source>
</evidence>
<keyword evidence="4" id="KW-1185">Reference proteome</keyword>
<dbReference type="AlphaFoldDB" id="A0A840R6I6"/>
<organism evidence="3 4">
    <name type="scientific">Zhongshania antarctica</name>
    <dbReference type="NCBI Taxonomy" id="641702"/>
    <lineage>
        <taxon>Bacteria</taxon>
        <taxon>Pseudomonadati</taxon>
        <taxon>Pseudomonadota</taxon>
        <taxon>Gammaproteobacteria</taxon>
        <taxon>Cellvibrionales</taxon>
        <taxon>Spongiibacteraceae</taxon>
        <taxon>Zhongshania</taxon>
    </lineage>
</organism>
<feature type="compositionally biased region" description="Polar residues" evidence="1">
    <location>
        <begin position="1"/>
        <end position="21"/>
    </location>
</feature>
<reference evidence="3 4" key="1">
    <citation type="submission" date="2020-08" db="EMBL/GenBank/DDBJ databases">
        <title>Genomic Encyclopedia of Type Strains, Phase IV (KMG-IV): sequencing the most valuable type-strain genomes for metagenomic binning, comparative biology and taxonomic classification.</title>
        <authorList>
            <person name="Goeker M."/>
        </authorList>
    </citation>
    <scope>NUCLEOTIDE SEQUENCE [LARGE SCALE GENOMIC DNA]</scope>
    <source>
        <strain evidence="3 4">DSM 25701</strain>
    </source>
</reference>
<evidence type="ECO:0000313" key="3">
    <source>
        <dbReference type="EMBL" id="MBB5188919.1"/>
    </source>
</evidence>
<protein>
    <recommendedName>
        <fullName evidence="2">Winged helix-turn-helix domain-containing protein</fullName>
    </recommendedName>
</protein>
<feature type="domain" description="Winged helix-turn-helix" evidence="2">
    <location>
        <begin position="22"/>
        <end position="90"/>
    </location>
</feature>
<sequence>MKKATPKSSQLHTTNSTASSDQRQRLLIALRRVGNEGLTTIQIREQLDIMMPAARVHELRWNYGYNIQAIPAHDRNAQGNRHTCKRYVLFSGQWDKVRRAA</sequence>
<dbReference type="EMBL" id="JACHHW010000011">
    <property type="protein sequence ID" value="MBB5188919.1"/>
    <property type="molecule type" value="Genomic_DNA"/>
</dbReference>
<dbReference type="Proteomes" id="UP000536640">
    <property type="component" value="Unassembled WGS sequence"/>
</dbReference>
<dbReference type="InterPro" id="IPR055245">
    <property type="entry name" value="HTH_proteobacteria"/>
</dbReference>
<proteinExistence type="predicted"/>
<feature type="region of interest" description="Disordered" evidence="1">
    <location>
        <begin position="1"/>
        <end position="22"/>
    </location>
</feature>